<proteinExistence type="predicted"/>
<organism evidence="1">
    <name type="scientific">marine metagenome</name>
    <dbReference type="NCBI Taxonomy" id="408172"/>
    <lineage>
        <taxon>unclassified sequences</taxon>
        <taxon>metagenomes</taxon>
        <taxon>ecological metagenomes</taxon>
    </lineage>
</organism>
<gene>
    <name evidence="1" type="ORF">METZ01_LOCUS452917</name>
</gene>
<dbReference type="EMBL" id="UINC01187371">
    <property type="protein sequence ID" value="SVE00063.1"/>
    <property type="molecule type" value="Genomic_DNA"/>
</dbReference>
<protein>
    <recommendedName>
        <fullName evidence="2">Helix-hairpin-helix DNA-binding motif class 1 domain-containing protein</fullName>
    </recommendedName>
</protein>
<evidence type="ECO:0000313" key="1">
    <source>
        <dbReference type="EMBL" id="SVE00063.1"/>
    </source>
</evidence>
<sequence length="159" mass="18909">MKKCILIFIFLITYSFSYSQNIEEKSIFLEQIVEDISENSEEEIDFSELFESLEFYYTNPINLNKCNREDLQNLHILNSYQIEKLFSHIEKNGKLISYLELQSISTFNVNTIKLLKPFIRITEPINTQNIFGDIQQYVLLRDERTLQEQKGYIEDELGD</sequence>
<reference evidence="1" key="1">
    <citation type="submission" date="2018-05" db="EMBL/GenBank/DDBJ databases">
        <authorList>
            <person name="Lanie J.A."/>
            <person name="Ng W.-L."/>
            <person name="Kazmierczak K.M."/>
            <person name="Andrzejewski T.M."/>
            <person name="Davidsen T.M."/>
            <person name="Wayne K.J."/>
            <person name="Tettelin H."/>
            <person name="Glass J.I."/>
            <person name="Rusch D."/>
            <person name="Podicherti R."/>
            <person name="Tsui H.-C.T."/>
            <person name="Winkler M.E."/>
        </authorList>
    </citation>
    <scope>NUCLEOTIDE SEQUENCE</scope>
</reference>
<dbReference type="AlphaFoldDB" id="A0A382ZXD2"/>
<dbReference type="SUPFAM" id="SSF47781">
    <property type="entry name" value="RuvA domain 2-like"/>
    <property type="match status" value="1"/>
</dbReference>
<feature type="non-terminal residue" evidence="1">
    <location>
        <position position="1"/>
    </location>
</feature>
<feature type="non-terminal residue" evidence="1">
    <location>
        <position position="159"/>
    </location>
</feature>
<accession>A0A382ZXD2</accession>
<name>A0A382ZXD2_9ZZZZ</name>
<evidence type="ECO:0008006" key="2">
    <source>
        <dbReference type="Google" id="ProtNLM"/>
    </source>
</evidence>
<dbReference type="InterPro" id="IPR010994">
    <property type="entry name" value="RuvA_2-like"/>
</dbReference>